<dbReference type="FunFam" id="1.10.45.10:FF:000001">
    <property type="entry name" value="D-lactate dehydrogenase mitochondrial"/>
    <property type="match status" value="1"/>
</dbReference>
<name>A0A532US05_UNCL8</name>
<dbReference type="FunFam" id="3.30.70.2740:FF:000001">
    <property type="entry name" value="D-lactate dehydrogenase mitochondrial"/>
    <property type="match status" value="1"/>
</dbReference>
<dbReference type="Gene3D" id="3.30.465.10">
    <property type="match status" value="1"/>
</dbReference>
<proteinExistence type="inferred from homology"/>
<dbReference type="InterPro" id="IPR016169">
    <property type="entry name" value="FAD-bd_PCMH_sub2"/>
</dbReference>
<evidence type="ECO:0000313" key="7">
    <source>
        <dbReference type="EMBL" id="TKJ37587.1"/>
    </source>
</evidence>
<gene>
    <name evidence="7" type="ORF">CEE37_13820</name>
</gene>
<dbReference type="InterPro" id="IPR051914">
    <property type="entry name" value="FAD-linked_OxidoTrans_Type4"/>
</dbReference>
<dbReference type="Gene3D" id="3.30.43.10">
    <property type="entry name" value="Uridine Diphospho-n-acetylenolpyruvylglucosamine Reductase, domain 2"/>
    <property type="match status" value="1"/>
</dbReference>
<dbReference type="InterPro" id="IPR036318">
    <property type="entry name" value="FAD-bd_PCMH-like_sf"/>
</dbReference>
<keyword evidence="5" id="KW-0560">Oxidoreductase</keyword>
<keyword evidence="4" id="KW-0274">FAD</keyword>
<dbReference type="InterPro" id="IPR006094">
    <property type="entry name" value="Oxid_FAD_bind_N"/>
</dbReference>
<dbReference type="GO" id="GO:0016491">
    <property type="term" value="F:oxidoreductase activity"/>
    <property type="evidence" value="ECO:0007669"/>
    <property type="project" value="UniProtKB-KW"/>
</dbReference>
<reference evidence="7 8" key="1">
    <citation type="submission" date="2017-06" db="EMBL/GenBank/DDBJ databases">
        <title>Novel microbial phyla capable of carbon fixation and sulfur reduction in deep-sea sediments.</title>
        <authorList>
            <person name="Huang J."/>
            <person name="Baker B."/>
            <person name="Wang Y."/>
        </authorList>
    </citation>
    <scope>NUCLEOTIDE SEQUENCE [LARGE SCALE GENOMIC DNA]</scope>
    <source>
        <strain evidence="7">B3_LCP</strain>
    </source>
</reference>
<dbReference type="InterPro" id="IPR004113">
    <property type="entry name" value="FAD-bd_oxidored_4_C"/>
</dbReference>
<dbReference type="SUPFAM" id="SSF56176">
    <property type="entry name" value="FAD-binding/transporter-associated domain-like"/>
    <property type="match status" value="1"/>
</dbReference>
<dbReference type="Pfam" id="PF02913">
    <property type="entry name" value="FAD-oxidase_C"/>
    <property type="match status" value="1"/>
</dbReference>
<dbReference type="InterPro" id="IPR016164">
    <property type="entry name" value="FAD-linked_Oxase-like_C"/>
</dbReference>
<dbReference type="EMBL" id="NJBN01000012">
    <property type="protein sequence ID" value="TKJ37587.1"/>
    <property type="molecule type" value="Genomic_DNA"/>
</dbReference>
<comment type="caution">
    <text evidence="7">The sequence shown here is derived from an EMBL/GenBank/DDBJ whole genome shotgun (WGS) entry which is preliminary data.</text>
</comment>
<comment type="similarity">
    <text evidence="2">Belongs to the FAD-binding oxidoreductase/transferase type 4 family.</text>
</comment>
<dbReference type="GO" id="GO:0071949">
    <property type="term" value="F:FAD binding"/>
    <property type="evidence" value="ECO:0007669"/>
    <property type="project" value="InterPro"/>
</dbReference>
<organism evidence="7 8">
    <name type="scientific">candidate division LCP-89 bacterium B3_LCP</name>
    <dbReference type="NCBI Taxonomy" id="2012998"/>
    <lineage>
        <taxon>Bacteria</taxon>
        <taxon>Pseudomonadati</taxon>
        <taxon>Bacteria division LCP-89</taxon>
    </lineage>
</organism>
<dbReference type="InterPro" id="IPR016166">
    <property type="entry name" value="FAD-bd_PCMH"/>
</dbReference>
<protein>
    <submittedName>
        <fullName evidence="7">Glycolate oxidase subunit GlcD</fullName>
    </submittedName>
</protein>
<dbReference type="Proteomes" id="UP000319619">
    <property type="component" value="Unassembled WGS sequence"/>
</dbReference>
<dbReference type="AlphaFoldDB" id="A0A532US05"/>
<evidence type="ECO:0000256" key="3">
    <source>
        <dbReference type="ARBA" id="ARBA00022630"/>
    </source>
</evidence>
<evidence type="ECO:0000259" key="6">
    <source>
        <dbReference type="PROSITE" id="PS51387"/>
    </source>
</evidence>
<evidence type="ECO:0000256" key="5">
    <source>
        <dbReference type="ARBA" id="ARBA00023002"/>
    </source>
</evidence>
<evidence type="ECO:0000256" key="2">
    <source>
        <dbReference type="ARBA" id="ARBA00008000"/>
    </source>
</evidence>
<sequence>MLFRSNPLKTFQRALGRHKVLTSPEDLLTYSYDVSSERSTPEMVVLAEAADDIIQSVKFARDEGYRITPRGGGTGMSGGSVPLRQGMVLCTERMNDILGIDEENKTALVEPGVITATVQDEAAKVGLFYPPDPSSHKISSIGGNVAENAGGLRCVKYGTTKHYVQGLEFVSARGELCYTGILDSKNSIPDLTPLLVGSEGTLGIITKISLRLIDTPEARGTLRIFFTSMDYASNSVAEIMAAGILPSVCELMDKAVLDAITAYTGTQLPNNTEALLLIEVDGNREEIKGRVAEIESICNNRQAIEIASTENLEEAEQLWTLRRSISPSLSRLASGKMNEDVSVPRSRIPDLLNEVRRISQRYDLPIPCYGHAGDGNIHVNVMYDADDTLQHQRSLQAIEEVFKEVVRLDGSLSGEHGIGIVKREFMRLQMESAELDTLRKIKESFDPDGIFNPGKIIPEG</sequence>
<keyword evidence="3" id="KW-0285">Flavoprotein</keyword>
<dbReference type="Gene3D" id="1.10.45.10">
    <property type="entry name" value="Vanillyl-alcohol Oxidase, Chain A, domain 4"/>
    <property type="match status" value="1"/>
</dbReference>
<dbReference type="Pfam" id="PF01565">
    <property type="entry name" value="FAD_binding_4"/>
    <property type="match status" value="1"/>
</dbReference>
<dbReference type="PROSITE" id="PS51387">
    <property type="entry name" value="FAD_PCMH"/>
    <property type="match status" value="1"/>
</dbReference>
<dbReference type="Gene3D" id="3.30.70.2190">
    <property type="match status" value="1"/>
</dbReference>
<evidence type="ECO:0000256" key="4">
    <source>
        <dbReference type="ARBA" id="ARBA00022827"/>
    </source>
</evidence>
<dbReference type="InterPro" id="IPR016171">
    <property type="entry name" value="Vanillyl_alc_oxidase_C-sub2"/>
</dbReference>
<dbReference type="InterPro" id="IPR016167">
    <property type="entry name" value="FAD-bd_PCMH_sub1"/>
</dbReference>
<evidence type="ECO:0000256" key="1">
    <source>
        <dbReference type="ARBA" id="ARBA00001974"/>
    </source>
</evidence>
<accession>A0A532US05</accession>
<dbReference type="SUPFAM" id="SSF55103">
    <property type="entry name" value="FAD-linked oxidases, C-terminal domain"/>
    <property type="match status" value="1"/>
</dbReference>
<dbReference type="PANTHER" id="PTHR42934">
    <property type="entry name" value="GLYCOLATE OXIDASE SUBUNIT GLCD"/>
    <property type="match status" value="1"/>
</dbReference>
<evidence type="ECO:0000313" key="8">
    <source>
        <dbReference type="Proteomes" id="UP000319619"/>
    </source>
</evidence>
<dbReference type="PANTHER" id="PTHR42934:SF1">
    <property type="entry name" value="GLYCOLATE OXIDASE SUBUNIT GLCD"/>
    <property type="match status" value="1"/>
</dbReference>
<dbReference type="Gene3D" id="3.30.70.2740">
    <property type="match status" value="1"/>
</dbReference>
<comment type="cofactor">
    <cofactor evidence="1">
        <name>FAD</name>
        <dbReference type="ChEBI" id="CHEBI:57692"/>
    </cofactor>
</comment>
<feature type="domain" description="FAD-binding PCMH-type" evidence="6">
    <location>
        <begin position="37"/>
        <end position="215"/>
    </location>
</feature>